<dbReference type="SUPFAM" id="SSF52047">
    <property type="entry name" value="RNI-like"/>
    <property type="match status" value="1"/>
</dbReference>
<dbReference type="Gene3D" id="1.20.5.4130">
    <property type="match status" value="1"/>
</dbReference>
<dbReference type="Pfam" id="PF23559">
    <property type="entry name" value="WHD_DRP"/>
    <property type="match status" value="1"/>
</dbReference>
<evidence type="ECO:0000259" key="9">
    <source>
        <dbReference type="Pfam" id="PF25019"/>
    </source>
</evidence>
<dbReference type="SUPFAM" id="SSF52540">
    <property type="entry name" value="P-loop containing nucleoside triphosphate hydrolases"/>
    <property type="match status" value="1"/>
</dbReference>
<dbReference type="InterPro" id="IPR042197">
    <property type="entry name" value="Apaf_helical"/>
</dbReference>
<evidence type="ECO:0000256" key="3">
    <source>
        <dbReference type="ARBA" id="ARBA00022741"/>
    </source>
</evidence>
<dbReference type="SUPFAM" id="SSF52058">
    <property type="entry name" value="L domain-like"/>
    <property type="match status" value="1"/>
</dbReference>
<dbReference type="InterPro" id="IPR036388">
    <property type="entry name" value="WH-like_DNA-bd_sf"/>
</dbReference>
<dbReference type="Pfam" id="PF18052">
    <property type="entry name" value="Rx_N"/>
    <property type="match status" value="1"/>
</dbReference>
<dbReference type="Gene3D" id="3.80.10.10">
    <property type="entry name" value="Ribonuclease Inhibitor"/>
    <property type="match status" value="2"/>
</dbReference>
<dbReference type="InterPro" id="IPR027417">
    <property type="entry name" value="P-loop_NTPase"/>
</dbReference>
<dbReference type="EMBL" id="JARAOO010000012">
    <property type="protein sequence ID" value="KAJ7949200.1"/>
    <property type="molecule type" value="Genomic_DNA"/>
</dbReference>
<evidence type="ECO:0000256" key="1">
    <source>
        <dbReference type="ARBA" id="ARBA00022614"/>
    </source>
</evidence>
<evidence type="ECO:0000256" key="5">
    <source>
        <dbReference type="ARBA" id="ARBA00022840"/>
    </source>
</evidence>
<dbReference type="PANTHER" id="PTHR36766">
    <property type="entry name" value="PLANT BROAD-SPECTRUM MILDEW RESISTANCE PROTEIN RPW8"/>
    <property type="match status" value="1"/>
</dbReference>
<dbReference type="Gene3D" id="1.10.8.430">
    <property type="entry name" value="Helical domain of apoptotic protease-activating factors"/>
    <property type="match status" value="1"/>
</dbReference>
<dbReference type="InterPro" id="IPR001611">
    <property type="entry name" value="Leu-rich_rpt"/>
</dbReference>
<dbReference type="GO" id="GO:0006952">
    <property type="term" value="P:defense response"/>
    <property type="evidence" value="ECO:0007669"/>
    <property type="project" value="UniProtKB-KW"/>
</dbReference>
<dbReference type="KEGG" id="qsa:O6P43_029567"/>
<keyword evidence="3" id="KW-0547">Nucleotide-binding</keyword>
<evidence type="ECO:0000256" key="4">
    <source>
        <dbReference type="ARBA" id="ARBA00022821"/>
    </source>
</evidence>
<dbReference type="PANTHER" id="PTHR36766:SF38">
    <property type="entry name" value="DISEASE RESISTANCE PROTEIN RGA3"/>
    <property type="match status" value="1"/>
</dbReference>
<organism evidence="10 11">
    <name type="scientific">Quillaja saponaria</name>
    <name type="common">Soap bark tree</name>
    <dbReference type="NCBI Taxonomy" id="32244"/>
    <lineage>
        <taxon>Eukaryota</taxon>
        <taxon>Viridiplantae</taxon>
        <taxon>Streptophyta</taxon>
        <taxon>Embryophyta</taxon>
        <taxon>Tracheophyta</taxon>
        <taxon>Spermatophyta</taxon>
        <taxon>Magnoliopsida</taxon>
        <taxon>eudicotyledons</taxon>
        <taxon>Gunneridae</taxon>
        <taxon>Pentapetalae</taxon>
        <taxon>rosids</taxon>
        <taxon>fabids</taxon>
        <taxon>Fabales</taxon>
        <taxon>Quillajaceae</taxon>
        <taxon>Quillaja</taxon>
    </lineage>
</organism>
<feature type="domain" description="R13L1/DRL21-like LRR repeat region" evidence="9">
    <location>
        <begin position="661"/>
        <end position="779"/>
    </location>
</feature>
<dbReference type="InterPro" id="IPR058922">
    <property type="entry name" value="WHD_DRP"/>
</dbReference>
<dbReference type="GO" id="GO:0043531">
    <property type="term" value="F:ADP binding"/>
    <property type="evidence" value="ECO:0007669"/>
    <property type="project" value="InterPro"/>
</dbReference>
<proteinExistence type="predicted"/>
<dbReference type="Gene3D" id="1.10.10.10">
    <property type="entry name" value="Winged helix-like DNA-binding domain superfamily/Winged helix DNA-binding domain"/>
    <property type="match status" value="1"/>
</dbReference>
<gene>
    <name evidence="10" type="ORF">O6P43_029567</name>
</gene>
<evidence type="ECO:0000313" key="10">
    <source>
        <dbReference type="EMBL" id="KAJ7949200.1"/>
    </source>
</evidence>
<reference evidence="10" key="1">
    <citation type="journal article" date="2023" name="Science">
        <title>Elucidation of the pathway for biosynthesis of saponin adjuvants from the soapbark tree.</title>
        <authorList>
            <person name="Reed J."/>
            <person name="Orme A."/>
            <person name="El-Demerdash A."/>
            <person name="Owen C."/>
            <person name="Martin L.B.B."/>
            <person name="Misra R.C."/>
            <person name="Kikuchi S."/>
            <person name="Rejzek M."/>
            <person name="Martin A.C."/>
            <person name="Harkess A."/>
            <person name="Leebens-Mack J."/>
            <person name="Louveau T."/>
            <person name="Stephenson M.J."/>
            <person name="Osbourn A."/>
        </authorList>
    </citation>
    <scope>NUCLEOTIDE SEQUENCE</scope>
    <source>
        <strain evidence="10">S10</strain>
    </source>
</reference>
<dbReference type="InterPro" id="IPR041118">
    <property type="entry name" value="Rx_N"/>
</dbReference>
<accession>A0AAD7PBZ1</accession>
<dbReference type="PROSITE" id="PS51450">
    <property type="entry name" value="LRR"/>
    <property type="match status" value="1"/>
</dbReference>
<evidence type="ECO:0000313" key="11">
    <source>
        <dbReference type="Proteomes" id="UP001163823"/>
    </source>
</evidence>
<keyword evidence="4" id="KW-0611">Plant defense</keyword>
<name>A0AAD7PBZ1_QUISA</name>
<evidence type="ECO:0000256" key="2">
    <source>
        <dbReference type="ARBA" id="ARBA00022737"/>
    </source>
</evidence>
<dbReference type="InterPro" id="IPR002182">
    <property type="entry name" value="NB-ARC"/>
</dbReference>
<evidence type="ECO:0000259" key="7">
    <source>
        <dbReference type="Pfam" id="PF18052"/>
    </source>
</evidence>
<keyword evidence="11" id="KW-1185">Reference proteome</keyword>
<comment type="caution">
    <text evidence="10">The sequence shown here is derived from an EMBL/GenBank/DDBJ whole genome shotgun (WGS) entry which is preliminary data.</text>
</comment>
<keyword evidence="1" id="KW-0433">Leucine-rich repeat</keyword>
<dbReference type="InterPro" id="IPR056789">
    <property type="entry name" value="LRR_R13L1-DRL21"/>
</dbReference>
<dbReference type="Pfam" id="PF00931">
    <property type="entry name" value="NB-ARC"/>
    <property type="match status" value="1"/>
</dbReference>
<dbReference type="Pfam" id="PF25019">
    <property type="entry name" value="LRR_R13L1-DRL21"/>
    <property type="match status" value="1"/>
</dbReference>
<dbReference type="InterPro" id="IPR032675">
    <property type="entry name" value="LRR_dom_sf"/>
</dbReference>
<dbReference type="PRINTS" id="PR00364">
    <property type="entry name" value="DISEASERSIST"/>
</dbReference>
<keyword evidence="5" id="KW-0067">ATP-binding</keyword>
<dbReference type="FunFam" id="1.10.10.10:FF:000322">
    <property type="entry name" value="Probable disease resistance protein At1g63360"/>
    <property type="match status" value="1"/>
</dbReference>
<evidence type="ECO:0000259" key="8">
    <source>
        <dbReference type="Pfam" id="PF23559"/>
    </source>
</evidence>
<sequence>MAAESVLLGVANKIIGRLGSLALVEIGLLWNVKDEIRKMKKSVTAIKAVLLDAEAKQDTNAGVREWVERLKDAALDADDLLDDFSTEVLHRQLMTQNKQGKKVRIFFSKSNQLVYAHKMGRKLRKIRERLDEINDDKSKCGLIERSNPQGLVLSRVRKQTHSFILEEEVIGREEEKKTIIDLLLNINVKENVSVVPIVGIGGLGKTTLSQLVYNDKIIQNHFDLKMWVCVPDDFDVQSIVAKMVQCPTNSEMEQMQQNLRKKIEGKRYLLVLDDVWNDNKEKWLKLKSLLMGGAKGSQIIVTTRLEKVVEITRTISSFHLKGLDKDKSWLLFTRVAFENGEEPQNGDLVVIGKKIVRKCTGVPLAIRTIGSMLYFKNSEKDWLYFLNTDLLKINQQDNDISPILKLSYDHLSPHLKNCFAYCSLFPKDFQINKKTLIQLWMAQGFIQISLDESRCMEDVGEEYFMDLYWRSFFKDIEKDGYGDIEVCKMHDLFHDLAQLVAGNEYTVTNLEGEKIGETTRHVSINATNLDFTSWKISTGLADQVRKLRSFHLPFQQIDFGGCVTLDTAAYDSVISSFKRLRMLDLQGFCNKTLPDSIGSLKHLRYLDLSRNKRIEMLPSSVTSLHHLQTLKLSHCSNLKELPRDMRNLMSLRHLELDNGAISELSSLNNLTGSLIVKGLSNLHGNAISAAKLAEKPFLKSLTLSWEADRSSSDESLLEGLQPHSKLKSLTINYFGGVRFCGWLSSLSNLYKFEINGCDKLQYIPPLHQLLHLQCLTLRTLPCLEYIDSDGSEKDCCLSSSTSSSSPLFFPSLKSLELIQIPNLRGWWGRSSCQVAHLASFSCLSELCIINCPNLISLPLRPRVEQLTYHGVGERIFLQFLPPIKTTTAGGSQTHIHTTLQPSSSSLSTLRHLECSIPDLQSFPKELLENFTSLHRLTIVGCDRLKSISPILLNLSALQHLSIFCGKELDLCNDEEDGDYGMLWKELCSLRILRLLSLPKLVSLPEGLQHVTTLEDLSISVCRNLQTLSGWIGNFQSSLRRLDITKCPKLTSLPEGMCKLRSLRKLEIAGCPHLQVRCKREVGEDWH</sequence>
<dbReference type="GO" id="GO:0051707">
    <property type="term" value="P:response to other organism"/>
    <property type="evidence" value="ECO:0007669"/>
    <property type="project" value="UniProtKB-ARBA"/>
</dbReference>
<feature type="domain" description="NB-ARC" evidence="6">
    <location>
        <begin position="174"/>
        <end position="339"/>
    </location>
</feature>
<dbReference type="GO" id="GO:0005524">
    <property type="term" value="F:ATP binding"/>
    <property type="evidence" value="ECO:0007669"/>
    <property type="project" value="UniProtKB-KW"/>
</dbReference>
<dbReference type="Gene3D" id="3.40.50.300">
    <property type="entry name" value="P-loop containing nucleotide triphosphate hydrolases"/>
    <property type="match status" value="1"/>
</dbReference>
<protein>
    <submittedName>
        <fullName evidence="10">NBS-LRR type disease resistance protein</fullName>
    </submittedName>
</protein>
<dbReference type="AlphaFoldDB" id="A0AAD7PBZ1"/>
<evidence type="ECO:0000259" key="6">
    <source>
        <dbReference type="Pfam" id="PF00931"/>
    </source>
</evidence>
<dbReference type="Proteomes" id="UP001163823">
    <property type="component" value="Chromosome 12"/>
</dbReference>
<feature type="domain" description="Disease resistance N-terminal" evidence="7">
    <location>
        <begin position="12"/>
        <end position="98"/>
    </location>
</feature>
<feature type="domain" description="Disease resistance protein winged helix" evidence="8">
    <location>
        <begin position="424"/>
        <end position="497"/>
    </location>
</feature>
<keyword evidence="2" id="KW-0677">Repeat</keyword>